<gene>
    <name evidence="1" type="ORF">ARTV_0221</name>
</gene>
<dbReference type="Pfam" id="PF06995">
    <property type="entry name" value="Phage_P2_GpU"/>
    <property type="match status" value="1"/>
</dbReference>
<evidence type="ECO:0008006" key="2">
    <source>
        <dbReference type="Google" id="ProtNLM"/>
    </source>
</evidence>
<dbReference type="PIRSF" id="PIRSF029208">
    <property type="entry name" value="Phage_tail_GPU"/>
    <property type="match status" value="1"/>
</dbReference>
<organism evidence="1">
    <name type="scientific">Arsenophonus endosymbiont of Trialeurodes vaporariorum</name>
    <dbReference type="NCBI Taxonomy" id="235567"/>
    <lineage>
        <taxon>Bacteria</taxon>
        <taxon>Pseudomonadati</taxon>
        <taxon>Pseudomonadota</taxon>
        <taxon>Gammaproteobacteria</taxon>
        <taxon>Enterobacterales</taxon>
        <taxon>Morganellaceae</taxon>
        <taxon>Arsenophonus</taxon>
    </lineage>
</organism>
<reference evidence="1" key="1">
    <citation type="submission" date="2018-04" db="EMBL/GenBank/DDBJ databases">
        <authorList>
            <person name="Go L.Y."/>
            <person name="Mitchell J.A."/>
        </authorList>
    </citation>
    <scope>NUCLEOTIDE SEQUENCE</scope>
    <source>
        <strain evidence="1">ARTV</strain>
    </source>
</reference>
<dbReference type="InterPro" id="IPR009734">
    <property type="entry name" value="Myoviridae_GpU"/>
</dbReference>
<dbReference type="AlphaFoldDB" id="A0A3B0LXG9"/>
<protein>
    <recommendedName>
        <fullName evidence="2">Phage tail protein</fullName>
    </recommendedName>
</protein>
<proteinExistence type="predicted"/>
<accession>A0A3B0LXG9</accession>
<name>A0A3B0LXG9_9GAMM</name>
<dbReference type="InterPro" id="IPR016912">
    <property type="entry name" value="Phage_P2_GpU"/>
</dbReference>
<sequence length="143" mass="16126">MLMATLGLFVFHLKTAPYQTLQINRRWRYGFNSRLGIRPAFQFIGLDNDDITLSGSLYPELTGGRLSLIALEAMAESGKDWPFLDGEGNIYGMFVIEEISQSKSLFFADGAPRKIEFTLKLKRVDDSLSTMFGDLSEQIKGLF</sequence>
<dbReference type="EMBL" id="UFQR01000001">
    <property type="protein sequence ID" value="SSW94693.1"/>
    <property type="molecule type" value="Genomic_DNA"/>
</dbReference>
<evidence type="ECO:0000313" key="1">
    <source>
        <dbReference type="EMBL" id="SSW94693.1"/>
    </source>
</evidence>